<evidence type="ECO:0000313" key="3">
    <source>
        <dbReference type="Proteomes" id="UP000821866"/>
    </source>
</evidence>
<accession>A0A9J6E6L6</accession>
<reference evidence="2" key="2">
    <citation type="submission" date="2021-09" db="EMBL/GenBank/DDBJ databases">
        <authorList>
            <person name="Jia N."/>
            <person name="Wang J."/>
            <person name="Shi W."/>
            <person name="Du L."/>
            <person name="Sun Y."/>
            <person name="Zhan W."/>
            <person name="Jiang J."/>
            <person name="Wang Q."/>
            <person name="Zhang B."/>
            <person name="Ji P."/>
            <person name="Sakyi L.B."/>
            <person name="Cui X."/>
            <person name="Yuan T."/>
            <person name="Jiang B."/>
            <person name="Yang W."/>
            <person name="Lam T.T.-Y."/>
            <person name="Chang Q."/>
            <person name="Ding S."/>
            <person name="Wang X."/>
            <person name="Zhu J."/>
            <person name="Ruan X."/>
            <person name="Zhao L."/>
            <person name="Wei J."/>
            <person name="Que T."/>
            <person name="Du C."/>
            <person name="Cheng J."/>
            <person name="Dai P."/>
            <person name="Han X."/>
            <person name="Huang E."/>
            <person name="Gao Y."/>
            <person name="Liu J."/>
            <person name="Shao H."/>
            <person name="Ye R."/>
            <person name="Li L."/>
            <person name="Wei W."/>
            <person name="Wang X."/>
            <person name="Wang C."/>
            <person name="Huo Q."/>
            <person name="Li W."/>
            <person name="Guo W."/>
            <person name="Chen H."/>
            <person name="Chen S."/>
            <person name="Zhou L."/>
            <person name="Zhou L."/>
            <person name="Ni X."/>
            <person name="Tian J."/>
            <person name="Zhou Y."/>
            <person name="Sheng Y."/>
            <person name="Liu T."/>
            <person name="Pan Y."/>
            <person name="Xia L."/>
            <person name="Li J."/>
            <person name="Zhao F."/>
            <person name="Cao W."/>
        </authorList>
    </citation>
    <scope>NUCLEOTIDE SEQUENCE</scope>
    <source>
        <strain evidence="2">Rmic-2018</strain>
        <tissue evidence="2">Larvae</tissue>
    </source>
</reference>
<comment type="caution">
    <text evidence="2">The sequence shown here is derived from an EMBL/GenBank/DDBJ whole genome shotgun (WGS) entry which is preliminary data.</text>
</comment>
<dbReference type="AlphaFoldDB" id="A0A9J6E6L6"/>
<keyword evidence="3" id="KW-1185">Reference proteome</keyword>
<reference evidence="2" key="1">
    <citation type="journal article" date="2020" name="Cell">
        <title>Large-Scale Comparative Analyses of Tick Genomes Elucidate Their Genetic Diversity and Vector Capacities.</title>
        <authorList>
            <consortium name="Tick Genome and Microbiome Consortium (TIGMIC)"/>
            <person name="Jia N."/>
            <person name="Wang J."/>
            <person name="Shi W."/>
            <person name="Du L."/>
            <person name="Sun Y."/>
            <person name="Zhan W."/>
            <person name="Jiang J.F."/>
            <person name="Wang Q."/>
            <person name="Zhang B."/>
            <person name="Ji P."/>
            <person name="Bell-Sakyi L."/>
            <person name="Cui X.M."/>
            <person name="Yuan T.T."/>
            <person name="Jiang B.G."/>
            <person name="Yang W.F."/>
            <person name="Lam T.T."/>
            <person name="Chang Q.C."/>
            <person name="Ding S.J."/>
            <person name="Wang X.J."/>
            <person name="Zhu J.G."/>
            <person name="Ruan X.D."/>
            <person name="Zhao L."/>
            <person name="Wei J.T."/>
            <person name="Ye R.Z."/>
            <person name="Que T.C."/>
            <person name="Du C.H."/>
            <person name="Zhou Y.H."/>
            <person name="Cheng J.X."/>
            <person name="Dai P.F."/>
            <person name="Guo W.B."/>
            <person name="Han X.H."/>
            <person name="Huang E.J."/>
            <person name="Li L.F."/>
            <person name="Wei W."/>
            <person name="Gao Y.C."/>
            <person name="Liu J.Z."/>
            <person name="Shao H.Z."/>
            <person name="Wang X."/>
            <person name="Wang C.C."/>
            <person name="Yang T.C."/>
            <person name="Huo Q.B."/>
            <person name="Li W."/>
            <person name="Chen H.Y."/>
            <person name="Chen S.E."/>
            <person name="Zhou L.G."/>
            <person name="Ni X.B."/>
            <person name="Tian J.H."/>
            <person name="Sheng Y."/>
            <person name="Liu T."/>
            <person name="Pan Y.S."/>
            <person name="Xia L.Y."/>
            <person name="Li J."/>
            <person name="Zhao F."/>
            <person name="Cao W.C."/>
        </authorList>
    </citation>
    <scope>NUCLEOTIDE SEQUENCE</scope>
    <source>
        <strain evidence="2">Rmic-2018</strain>
    </source>
</reference>
<dbReference type="Proteomes" id="UP000821866">
    <property type="component" value="Chromosome 3"/>
</dbReference>
<organism evidence="2 3">
    <name type="scientific">Rhipicephalus microplus</name>
    <name type="common">Cattle tick</name>
    <name type="synonym">Boophilus microplus</name>
    <dbReference type="NCBI Taxonomy" id="6941"/>
    <lineage>
        <taxon>Eukaryota</taxon>
        <taxon>Metazoa</taxon>
        <taxon>Ecdysozoa</taxon>
        <taxon>Arthropoda</taxon>
        <taxon>Chelicerata</taxon>
        <taxon>Arachnida</taxon>
        <taxon>Acari</taxon>
        <taxon>Parasitiformes</taxon>
        <taxon>Ixodida</taxon>
        <taxon>Ixodoidea</taxon>
        <taxon>Ixodidae</taxon>
        <taxon>Rhipicephalinae</taxon>
        <taxon>Rhipicephalus</taxon>
        <taxon>Boophilus</taxon>
    </lineage>
</organism>
<feature type="region of interest" description="Disordered" evidence="1">
    <location>
        <begin position="1"/>
        <end position="20"/>
    </location>
</feature>
<evidence type="ECO:0000256" key="1">
    <source>
        <dbReference type="SAM" id="MobiDB-lite"/>
    </source>
</evidence>
<name>A0A9J6E6L6_RHIMP</name>
<evidence type="ECO:0000313" key="2">
    <source>
        <dbReference type="EMBL" id="KAH8029972.1"/>
    </source>
</evidence>
<sequence>MEVNETASDNTPDVHDNKDNVTSLLEVETNAGGWIEVTRRKKNREGRREDEQPLQCETEMCKRKGGLVKKILRTSEMPRLPKGYIKVTMGPRNGLNLRSAGEVALDETIRRTAGINAGETILICPDYTQNIVVASPSNEEMAGKLARIHSIRAGDKDY</sequence>
<feature type="compositionally biased region" description="Polar residues" evidence="1">
    <location>
        <begin position="1"/>
        <end position="11"/>
    </location>
</feature>
<proteinExistence type="predicted"/>
<gene>
    <name evidence="2" type="ORF">HPB51_006178</name>
</gene>
<dbReference type="EMBL" id="JABSTU010000005">
    <property type="protein sequence ID" value="KAH8029972.1"/>
    <property type="molecule type" value="Genomic_DNA"/>
</dbReference>
<protein>
    <submittedName>
        <fullName evidence="2">Uncharacterized protein</fullName>
    </submittedName>
</protein>